<dbReference type="Proteomes" id="UP000484842">
    <property type="component" value="Unassembled WGS sequence"/>
</dbReference>
<comment type="caution">
    <text evidence="2">The sequence shown here is derived from an EMBL/GenBank/DDBJ whole genome shotgun (WGS) entry which is preliminary data.</text>
</comment>
<proteinExistence type="predicted"/>
<dbReference type="InterPro" id="IPR057893">
    <property type="entry name" value="LRV_2"/>
</dbReference>
<dbReference type="Gene3D" id="1.25.10.10">
    <property type="entry name" value="Leucine-rich Repeat Variant"/>
    <property type="match status" value="1"/>
</dbReference>
<dbReference type="SUPFAM" id="SSF48371">
    <property type="entry name" value="ARM repeat"/>
    <property type="match status" value="1"/>
</dbReference>
<feature type="domain" description="Leucine rich repeat variant" evidence="1">
    <location>
        <begin position="383"/>
        <end position="437"/>
    </location>
</feature>
<accession>A0A7X1TST8</accession>
<dbReference type="Pfam" id="PF01816">
    <property type="entry name" value="LRV"/>
    <property type="match status" value="1"/>
</dbReference>
<dbReference type="InterPro" id="IPR016024">
    <property type="entry name" value="ARM-type_fold"/>
</dbReference>
<sequence>MTANPPPKRRKEMPEKELYDIGSYFDHSDETMDLAEKAAPGATYLGGITSVEAEYDDDSGYYLIETEYYEGLYDKDKQELRIQDPVAYESFFSRVKEYFSPLEDEEDSDDNDYDEPGEHVGALEMVRRTGWADDLALQLLYQDRDLVAACESVPEILNEAVRLAISKEDRDLVAEMIDDLVLDAEAIDRILEFDVTLGGRMLDQHCLRAEHLITIYQALKLLEGELDLDQMILDPRCPTALLEQLAAEFPEAQAQLEDREAYLTRVMQEPNPNDPIGDLVFVAQDSATPLASLLLLSGHGEWEVRAGVAENPHTPVELLERLANDDDWRVQGAVVSNPSTPTLLFEQLAASEGAVRTVVAAQPRATPDTLARLAQDQWQAVRRAVAGNPNTPLVILAQLARDQDWTVRKAVAGNLSATSELLEHLSTDKDGDVRLAVAGNPGTPPEVLAHLASDKDRYRGADIRRAVAGNPRTSPEVVARLT</sequence>
<dbReference type="InterPro" id="IPR004830">
    <property type="entry name" value="LRR_variant"/>
</dbReference>
<organism evidence="2 3">
    <name type="scientific">Deinococcus terrestris</name>
    <dbReference type="NCBI Taxonomy" id="2651870"/>
    <lineage>
        <taxon>Bacteria</taxon>
        <taxon>Thermotogati</taxon>
        <taxon>Deinococcota</taxon>
        <taxon>Deinococci</taxon>
        <taxon>Deinococcales</taxon>
        <taxon>Deinococcaceae</taxon>
        <taxon>Deinococcus</taxon>
    </lineage>
</organism>
<evidence type="ECO:0000313" key="3">
    <source>
        <dbReference type="Proteomes" id="UP000484842"/>
    </source>
</evidence>
<evidence type="ECO:0000259" key="1">
    <source>
        <dbReference type="Pfam" id="PF25591"/>
    </source>
</evidence>
<dbReference type="InterPro" id="IPR011989">
    <property type="entry name" value="ARM-like"/>
</dbReference>
<name>A0A7X1TST8_9DEIO</name>
<keyword evidence="3" id="KW-1185">Reference proteome</keyword>
<dbReference type="EMBL" id="WBSL01000008">
    <property type="protein sequence ID" value="MPY67737.1"/>
    <property type="molecule type" value="Genomic_DNA"/>
</dbReference>
<dbReference type="Pfam" id="PF25591">
    <property type="entry name" value="LRV_2"/>
    <property type="match status" value="1"/>
</dbReference>
<protein>
    <recommendedName>
        <fullName evidence="1">Leucine rich repeat variant domain-containing protein</fullName>
    </recommendedName>
</protein>
<evidence type="ECO:0000313" key="2">
    <source>
        <dbReference type="EMBL" id="MPY67737.1"/>
    </source>
</evidence>
<reference evidence="2 3" key="1">
    <citation type="submission" date="2019-10" db="EMBL/GenBank/DDBJ databases">
        <title>Deinococcus sp. isolated from soil.</title>
        <authorList>
            <person name="Li Y."/>
            <person name="Wang J."/>
        </authorList>
    </citation>
    <scope>NUCLEOTIDE SEQUENCE [LARGE SCALE GENOMIC DNA]</scope>
    <source>
        <strain evidence="2 3">SDU3-2</strain>
    </source>
</reference>
<dbReference type="AlphaFoldDB" id="A0A7X1TST8"/>
<gene>
    <name evidence="2" type="ORF">F8S09_13785</name>
</gene>